<dbReference type="AlphaFoldDB" id="B9IIX1"/>
<name>B9IIX1_POPTR</name>
<proteinExistence type="predicted"/>
<protein>
    <submittedName>
        <fullName evidence="1">Uncharacterized protein</fullName>
    </submittedName>
</protein>
<keyword evidence="2" id="KW-1185">Reference proteome</keyword>
<dbReference type="InParanoid" id="B9IIX1"/>
<dbReference type="Proteomes" id="UP000006729">
    <property type="component" value="Chromosome 16"/>
</dbReference>
<evidence type="ECO:0000313" key="1">
    <source>
        <dbReference type="EMBL" id="PNS98519.1"/>
    </source>
</evidence>
<reference evidence="1 2" key="1">
    <citation type="journal article" date="2006" name="Science">
        <title>The genome of black cottonwood, Populus trichocarpa (Torr. &amp; Gray).</title>
        <authorList>
            <person name="Tuskan G.A."/>
            <person name="Difazio S."/>
            <person name="Jansson S."/>
            <person name="Bohlmann J."/>
            <person name="Grigoriev I."/>
            <person name="Hellsten U."/>
            <person name="Putnam N."/>
            <person name="Ralph S."/>
            <person name="Rombauts S."/>
            <person name="Salamov A."/>
            <person name="Schein J."/>
            <person name="Sterck L."/>
            <person name="Aerts A."/>
            <person name="Bhalerao R.R."/>
            <person name="Bhalerao R.P."/>
            <person name="Blaudez D."/>
            <person name="Boerjan W."/>
            <person name="Brun A."/>
            <person name="Brunner A."/>
            <person name="Busov V."/>
            <person name="Campbell M."/>
            <person name="Carlson J."/>
            <person name="Chalot M."/>
            <person name="Chapman J."/>
            <person name="Chen G.L."/>
            <person name="Cooper D."/>
            <person name="Coutinho P.M."/>
            <person name="Couturier J."/>
            <person name="Covert S."/>
            <person name="Cronk Q."/>
            <person name="Cunningham R."/>
            <person name="Davis J."/>
            <person name="Degroeve S."/>
            <person name="Dejardin A."/>
            <person name="Depamphilis C."/>
            <person name="Detter J."/>
            <person name="Dirks B."/>
            <person name="Dubchak I."/>
            <person name="Duplessis S."/>
            <person name="Ehlting J."/>
            <person name="Ellis B."/>
            <person name="Gendler K."/>
            <person name="Goodstein D."/>
            <person name="Gribskov M."/>
            <person name="Grimwood J."/>
            <person name="Groover A."/>
            <person name="Gunter L."/>
            <person name="Hamberger B."/>
            <person name="Heinze B."/>
            <person name="Helariutta Y."/>
            <person name="Henrissat B."/>
            <person name="Holligan D."/>
            <person name="Holt R."/>
            <person name="Huang W."/>
            <person name="Islam-Faridi N."/>
            <person name="Jones S."/>
            <person name="Jones-Rhoades M."/>
            <person name="Jorgensen R."/>
            <person name="Joshi C."/>
            <person name="Kangasjarvi J."/>
            <person name="Karlsson J."/>
            <person name="Kelleher C."/>
            <person name="Kirkpatrick R."/>
            <person name="Kirst M."/>
            <person name="Kohler A."/>
            <person name="Kalluri U."/>
            <person name="Larimer F."/>
            <person name="Leebens-Mack J."/>
            <person name="Leple J.C."/>
            <person name="Locascio P."/>
            <person name="Lou Y."/>
            <person name="Lucas S."/>
            <person name="Martin F."/>
            <person name="Montanini B."/>
            <person name="Napoli C."/>
            <person name="Nelson D.R."/>
            <person name="Nelson C."/>
            <person name="Nieminen K."/>
            <person name="Nilsson O."/>
            <person name="Pereda V."/>
            <person name="Peter G."/>
            <person name="Philippe R."/>
            <person name="Pilate G."/>
            <person name="Poliakov A."/>
            <person name="Razumovskaya J."/>
            <person name="Richardson P."/>
            <person name="Rinaldi C."/>
            <person name="Ritland K."/>
            <person name="Rouze P."/>
            <person name="Ryaboy D."/>
            <person name="Schmutz J."/>
            <person name="Schrader J."/>
            <person name="Segerman B."/>
            <person name="Shin H."/>
            <person name="Siddiqui A."/>
            <person name="Sterky F."/>
            <person name="Terry A."/>
            <person name="Tsai C.J."/>
            <person name="Uberbacher E."/>
            <person name="Unneberg P."/>
            <person name="Vahala J."/>
            <person name="Wall K."/>
            <person name="Wessler S."/>
            <person name="Yang G."/>
            <person name="Yin T."/>
            <person name="Douglas C."/>
            <person name="Marra M."/>
            <person name="Sandberg G."/>
            <person name="Van de Peer Y."/>
            <person name="Rokhsar D."/>
        </authorList>
    </citation>
    <scope>NUCLEOTIDE SEQUENCE [LARGE SCALE GENOMIC DNA]</scope>
    <source>
        <strain evidence="2">cv. Nisqually</strain>
    </source>
</reference>
<dbReference type="EMBL" id="CM009305">
    <property type="protein sequence ID" value="PNS98519.1"/>
    <property type="molecule type" value="Genomic_DNA"/>
</dbReference>
<sequence>MSLAFCPTMMYVVKTVKANVNVRRVCEDLFRRGKSRPLASLQQAPQHSMQRHNGSFVLATKPAVGVAPGPFAFFNFPFWGDRCAAKIAVLNRCRQRRTQPHVMLEIPSWLEPDTQILFSTIEFAETKNNPLHAC</sequence>
<organism evidence="1 2">
    <name type="scientific">Populus trichocarpa</name>
    <name type="common">Western balsam poplar</name>
    <name type="synonym">Populus balsamifera subsp. trichocarpa</name>
    <dbReference type="NCBI Taxonomy" id="3694"/>
    <lineage>
        <taxon>Eukaryota</taxon>
        <taxon>Viridiplantae</taxon>
        <taxon>Streptophyta</taxon>
        <taxon>Embryophyta</taxon>
        <taxon>Tracheophyta</taxon>
        <taxon>Spermatophyta</taxon>
        <taxon>Magnoliopsida</taxon>
        <taxon>eudicotyledons</taxon>
        <taxon>Gunneridae</taxon>
        <taxon>Pentapetalae</taxon>
        <taxon>rosids</taxon>
        <taxon>fabids</taxon>
        <taxon>Malpighiales</taxon>
        <taxon>Salicaceae</taxon>
        <taxon>Saliceae</taxon>
        <taxon>Populus</taxon>
    </lineage>
</organism>
<accession>B9IIX1</accession>
<gene>
    <name evidence="1" type="ORF">POPTR_016G081800</name>
</gene>
<evidence type="ECO:0000313" key="2">
    <source>
        <dbReference type="Proteomes" id="UP000006729"/>
    </source>
</evidence>
<dbReference type="HOGENOM" id="CLU_1899761_0_0_1"/>